<dbReference type="PANTHER" id="PTHR38686:SF1">
    <property type="entry name" value="APOLIPOPROTEIN N-ACYLTRANSFERASE"/>
    <property type="match status" value="1"/>
</dbReference>
<feature type="transmembrane region" description="Helical" evidence="1">
    <location>
        <begin position="20"/>
        <end position="42"/>
    </location>
</feature>
<keyword evidence="1" id="KW-0472">Membrane</keyword>
<gene>
    <name evidence="3" type="ORF">JCM19232_3066</name>
</gene>
<organism evidence="3 4">
    <name type="scientific">Vibrio ishigakensis</name>
    <dbReference type="NCBI Taxonomy" id="1481914"/>
    <lineage>
        <taxon>Bacteria</taxon>
        <taxon>Pseudomonadati</taxon>
        <taxon>Pseudomonadota</taxon>
        <taxon>Gammaproteobacteria</taxon>
        <taxon>Vibrionales</taxon>
        <taxon>Vibrionaceae</taxon>
        <taxon>Vibrio</taxon>
    </lineage>
</organism>
<accession>A0A0B8PMU4</accession>
<feature type="transmembrane region" description="Helical" evidence="1">
    <location>
        <begin position="114"/>
        <end position="132"/>
    </location>
</feature>
<comment type="caution">
    <text evidence="3">The sequence shown here is derived from an EMBL/GenBank/DDBJ whole genome shotgun (WGS) entry which is preliminary data.</text>
</comment>
<dbReference type="PANTHER" id="PTHR38686">
    <property type="entry name" value="APOLIPOPROTEIN N-ACYLTRANSFERASE"/>
    <property type="match status" value="1"/>
</dbReference>
<dbReference type="GO" id="GO:0016410">
    <property type="term" value="F:N-acyltransferase activity"/>
    <property type="evidence" value="ECO:0007669"/>
    <property type="project" value="InterPro"/>
</dbReference>
<feature type="transmembrane region" description="Helical" evidence="1">
    <location>
        <begin position="54"/>
        <end position="73"/>
    </location>
</feature>
<dbReference type="AlphaFoldDB" id="A0A0B8PMU4"/>
<reference evidence="3 4" key="1">
    <citation type="submission" date="2015-01" db="EMBL/GenBank/DDBJ databases">
        <title>Vibrio sp. C5 JCM 19232 whole genome shotgun sequence.</title>
        <authorList>
            <person name="Sawabe T."/>
            <person name="Meirelles P."/>
            <person name="Feng G."/>
            <person name="Sayaka M."/>
            <person name="Hattori M."/>
            <person name="Ohkuma M."/>
        </authorList>
    </citation>
    <scope>NUCLEOTIDE SEQUENCE [LARGE SCALE GENOMIC DNA]</scope>
    <source>
        <strain evidence="3 4">JCM19232</strain>
    </source>
</reference>
<keyword evidence="1" id="KW-1133">Transmembrane helix</keyword>
<dbReference type="InterPro" id="IPR004563">
    <property type="entry name" value="Apolipo_AcylTrfase"/>
</dbReference>
<protein>
    <submittedName>
        <fullName evidence="3">Apolipoprotein N-acyltransferase</fullName>
    </submittedName>
</protein>
<feature type="domain" description="Apolipoprotein N-acyltransferase N-terminal" evidence="2">
    <location>
        <begin position="15"/>
        <end position="157"/>
    </location>
</feature>
<proteinExistence type="predicted"/>
<keyword evidence="3" id="KW-0449">Lipoprotein</keyword>
<evidence type="ECO:0000313" key="4">
    <source>
        <dbReference type="Proteomes" id="UP000031670"/>
    </source>
</evidence>
<sequence>MTHRLMRPLAAAFVGASTTLSFAPFSIWPLAIISPLLLILLVQNQSTKRSAFIGYMWGLGLFATGISWVHVSIDTFGGMPKAASLLLMALLVGYLSIYSALFTGLVSKFKAQKSLVTSVLLIPALWMLSDYLRGWALTGFPWLLLGYSQIDGPLGHLAL</sequence>
<feature type="transmembrane region" description="Helical" evidence="1">
    <location>
        <begin position="85"/>
        <end position="107"/>
    </location>
</feature>
<evidence type="ECO:0000256" key="1">
    <source>
        <dbReference type="SAM" id="Phobius"/>
    </source>
</evidence>
<keyword evidence="3" id="KW-0012">Acyltransferase</keyword>
<evidence type="ECO:0000313" key="3">
    <source>
        <dbReference type="EMBL" id="GAM66017.1"/>
    </source>
</evidence>
<dbReference type="GO" id="GO:0042158">
    <property type="term" value="P:lipoprotein biosynthetic process"/>
    <property type="evidence" value="ECO:0007669"/>
    <property type="project" value="InterPro"/>
</dbReference>
<dbReference type="Pfam" id="PF20154">
    <property type="entry name" value="LNT_N"/>
    <property type="match status" value="1"/>
</dbReference>
<dbReference type="EMBL" id="BBSA01000029">
    <property type="protein sequence ID" value="GAM66017.1"/>
    <property type="molecule type" value="Genomic_DNA"/>
</dbReference>
<keyword evidence="3" id="KW-0808">Transferase</keyword>
<dbReference type="GO" id="GO:0016020">
    <property type="term" value="C:membrane"/>
    <property type="evidence" value="ECO:0007669"/>
    <property type="project" value="InterPro"/>
</dbReference>
<evidence type="ECO:0000259" key="2">
    <source>
        <dbReference type="Pfam" id="PF20154"/>
    </source>
</evidence>
<reference evidence="3 4" key="2">
    <citation type="submission" date="2015-01" db="EMBL/GenBank/DDBJ databases">
        <authorList>
            <consortium name="NBRP consortium"/>
            <person name="Sawabe T."/>
            <person name="Meirelles P."/>
            <person name="Feng G."/>
            <person name="Sayaka M."/>
            <person name="Hattori M."/>
            <person name="Ohkuma M."/>
        </authorList>
    </citation>
    <scope>NUCLEOTIDE SEQUENCE [LARGE SCALE GENOMIC DNA]</scope>
    <source>
        <strain evidence="3 4">JCM19232</strain>
    </source>
</reference>
<dbReference type="InterPro" id="IPR045378">
    <property type="entry name" value="LNT_N"/>
</dbReference>
<keyword evidence="1" id="KW-0812">Transmembrane</keyword>
<name>A0A0B8PMU4_9VIBR</name>
<dbReference type="Proteomes" id="UP000031670">
    <property type="component" value="Unassembled WGS sequence"/>
</dbReference>